<gene>
    <name evidence="9 14" type="primary">ftsY</name>
    <name evidence="14" type="ORF">NFX39_00910</name>
</gene>
<comment type="function">
    <text evidence="9">Involved in targeting and insertion of nascent membrane proteins into the cytoplasmic membrane. Acts as a receptor for the complex formed by the signal recognition particle (SRP) and the ribosome-nascent chain (RNC).</text>
</comment>
<evidence type="ECO:0000256" key="3">
    <source>
        <dbReference type="ARBA" id="ARBA00022741"/>
    </source>
</evidence>
<dbReference type="RefSeq" id="WP_252442113.1">
    <property type="nucleotide sequence ID" value="NZ_JAMWYK010000001.1"/>
</dbReference>
<name>A0ABT0ZNS7_9LACO</name>
<evidence type="ECO:0000256" key="1">
    <source>
        <dbReference type="ARBA" id="ARBA00022475"/>
    </source>
</evidence>
<keyword evidence="5 9" id="KW-0342">GTP-binding</keyword>
<keyword evidence="1 9" id="KW-1003">Cell membrane</keyword>
<dbReference type="PANTHER" id="PTHR43134">
    <property type="entry name" value="SIGNAL RECOGNITION PARTICLE RECEPTOR SUBUNIT ALPHA"/>
    <property type="match status" value="1"/>
</dbReference>
<evidence type="ECO:0000256" key="6">
    <source>
        <dbReference type="ARBA" id="ARBA00023136"/>
    </source>
</evidence>
<feature type="domain" description="SRP54-type proteins GTP-binding" evidence="12">
    <location>
        <begin position="283"/>
        <end position="484"/>
    </location>
</feature>
<evidence type="ECO:0000256" key="4">
    <source>
        <dbReference type="ARBA" id="ARBA00022801"/>
    </source>
</evidence>
<keyword evidence="7 9" id="KW-0675">Receptor</keyword>
<feature type="binding site" evidence="9">
    <location>
        <begin position="372"/>
        <end position="376"/>
    </location>
    <ligand>
        <name>GTP</name>
        <dbReference type="ChEBI" id="CHEBI:37565"/>
    </ligand>
</feature>
<protein>
    <recommendedName>
        <fullName evidence="9">Signal recognition particle receptor FtsY</fullName>
        <shortName evidence="9">SRP receptor</shortName>
        <ecNumber evidence="9">3.6.5.4</ecNumber>
    </recommendedName>
</protein>
<reference evidence="14 15" key="1">
    <citation type="submission" date="2022-06" db="EMBL/GenBank/DDBJ databases">
        <title>Fructobacillus taiwanensis sp. nov., isolated from the honeybee.</title>
        <authorList>
            <person name="Chen Y.-S."/>
            <person name="Wang L.-T."/>
            <person name="Lee Y.-S."/>
            <person name="Chang Y.-C."/>
            <person name="Wu H.-C."/>
            <person name="Liao C.-Y."/>
            <person name="Chen W.-H."/>
            <person name="Deng J.-N."/>
            <person name="Wang Y.-H."/>
        </authorList>
    </citation>
    <scope>NUCLEOTIDE SEQUENCE [LARGE SCALE GENOMIC DNA]</scope>
    <source>
        <strain evidence="14 15">W13</strain>
    </source>
</reference>
<comment type="catalytic activity">
    <reaction evidence="8 9">
        <text>GTP + H2O = GDP + phosphate + H(+)</text>
        <dbReference type="Rhea" id="RHEA:19669"/>
        <dbReference type="ChEBI" id="CHEBI:15377"/>
        <dbReference type="ChEBI" id="CHEBI:15378"/>
        <dbReference type="ChEBI" id="CHEBI:37565"/>
        <dbReference type="ChEBI" id="CHEBI:43474"/>
        <dbReference type="ChEBI" id="CHEBI:58189"/>
        <dbReference type="EC" id="3.6.5.4"/>
    </reaction>
</comment>
<evidence type="ECO:0000256" key="5">
    <source>
        <dbReference type="ARBA" id="ARBA00023134"/>
    </source>
</evidence>
<sequence length="488" mass="52753">MGLFDIFKKNQAVDNQEKIDDVKQDDVTASNDASDQPENDSAEQSAEAGAQNAAEEMASDDVVSDEADAAAVEAVEEANAEAKQDVAEKTEAAEAEVDADVAEKTEAAQAEVDSAAVSADQGTGQSQAQAIAENLQSKDDVQAEVDAEADTEAVIESPVEADEDEAKAEGKDDADEESERAVYEKGLTQSRQGFASRFNKFLANFRSVDEDFFEELEDTLIGSDLGFDLAISISNQVREAVKLENIKDKKEIRDLIIRLMVEQYEEQGQDEDQSMHFAPKGAPTVILFVGVNGVGKTTTVGKMAQRYKDEGKKVMMAAADTFRAGAVKQLQEWGTRVAVPVVAGAEKADPASVVYEAVEKAVAESADVLFVDTAGRLQNNVNLMQELAKMNRVIQKVLPEAPQEVLLVLDATTGQNALQQAKLFQDSSEVTGLVLTKMDGTAKGGIVFAIRDQLHLPVKWVGFGEKVSDLRTFSAEDFVYGMFKDLVE</sequence>
<comment type="caution">
    <text evidence="14">The sequence shown here is derived from an EMBL/GenBank/DDBJ whole genome shotgun (WGS) entry which is preliminary data.</text>
</comment>
<evidence type="ECO:0000256" key="8">
    <source>
        <dbReference type="ARBA" id="ARBA00048027"/>
    </source>
</evidence>
<keyword evidence="6 9" id="KW-0472">Membrane</keyword>
<dbReference type="InterPro" id="IPR027417">
    <property type="entry name" value="P-loop_NTPase"/>
</dbReference>
<dbReference type="Proteomes" id="UP001523234">
    <property type="component" value="Unassembled WGS sequence"/>
</dbReference>
<feature type="binding site" evidence="9">
    <location>
        <begin position="436"/>
        <end position="439"/>
    </location>
    <ligand>
        <name>GTP</name>
        <dbReference type="ChEBI" id="CHEBI:37565"/>
    </ligand>
</feature>
<evidence type="ECO:0000313" key="15">
    <source>
        <dbReference type="Proteomes" id="UP001523234"/>
    </source>
</evidence>
<dbReference type="InterPro" id="IPR003593">
    <property type="entry name" value="AAA+_ATPase"/>
</dbReference>
<feature type="compositionally biased region" description="Acidic residues" evidence="10">
    <location>
        <begin position="57"/>
        <end position="79"/>
    </location>
</feature>
<keyword evidence="4 9" id="KW-0378">Hydrolase</keyword>
<dbReference type="Gene3D" id="1.20.120.140">
    <property type="entry name" value="Signal recognition particle SRP54, nucleotide-binding domain"/>
    <property type="match status" value="1"/>
</dbReference>
<dbReference type="Gene3D" id="3.40.50.300">
    <property type="entry name" value="P-loop containing nucleotide triphosphate hydrolases"/>
    <property type="match status" value="1"/>
</dbReference>
<dbReference type="InterPro" id="IPR004390">
    <property type="entry name" value="SR_rcpt_FtsY"/>
</dbReference>
<dbReference type="Pfam" id="PF02881">
    <property type="entry name" value="SRP54_N"/>
    <property type="match status" value="1"/>
</dbReference>
<keyword evidence="15" id="KW-1185">Reference proteome</keyword>
<comment type="similarity">
    <text evidence="9">Belongs to the GTP-binding SRP family. FtsY subfamily.</text>
</comment>
<accession>A0ABT0ZNS7</accession>
<dbReference type="NCBIfam" id="TIGR00064">
    <property type="entry name" value="ftsY"/>
    <property type="match status" value="1"/>
</dbReference>
<dbReference type="SMART" id="SM00962">
    <property type="entry name" value="SRP54"/>
    <property type="match status" value="1"/>
</dbReference>
<proteinExistence type="inferred from homology"/>
<evidence type="ECO:0000259" key="11">
    <source>
        <dbReference type="SMART" id="SM00382"/>
    </source>
</evidence>
<dbReference type="InterPro" id="IPR013822">
    <property type="entry name" value="Signal_recog_particl_SRP54_hlx"/>
</dbReference>
<evidence type="ECO:0000256" key="9">
    <source>
        <dbReference type="HAMAP-Rule" id="MF_00920"/>
    </source>
</evidence>
<dbReference type="InterPro" id="IPR042101">
    <property type="entry name" value="SRP54_N_sf"/>
</dbReference>
<keyword evidence="2 9" id="KW-0963">Cytoplasm</keyword>
<feature type="compositionally biased region" description="Basic and acidic residues" evidence="10">
    <location>
        <begin position="80"/>
        <end position="92"/>
    </location>
</feature>
<dbReference type="HAMAP" id="MF_00920">
    <property type="entry name" value="FtsY"/>
    <property type="match status" value="1"/>
</dbReference>
<evidence type="ECO:0000259" key="13">
    <source>
        <dbReference type="SMART" id="SM00963"/>
    </source>
</evidence>
<evidence type="ECO:0000313" key="14">
    <source>
        <dbReference type="EMBL" id="MCO0831654.1"/>
    </source>
</evidence>
<dbReference type="EMBL" id="JAMWYK010000001">
    <property type="protein sequence ID" value="MCO0831654.1"/>
    <property type="molecule type" value="Genomic_DNA"/>
</dbReference>
<comment type="subunit">
    <text evidence="9">Part of the signal recognition particle protein translocation system, which is composed of SRP and FtsY.</text>
</comment>
<feature type="compositionally biased region" description="Polar residues" evidence="10">
    <location>
        <begin position="120"/>
        <end position="129"/>
    </location>
</feature>
<comment type="subcellular location">
    <subcellularLocation>
        <location evidence="9">Cell membrane</location>
        <topology evidence="9">Peripheral membrane protein</topology>
        <orientation evidence="9">Cytoplasmic side</orientation>
    </subcellularLocation>
    <subcellularLocation>
        <location evidence="9">Cytoplasm</location>
    </subcellularLocation>
</comment>
<dbReference type="SMART" id="SM00963">
    <property type="entry name" value="SRP54_N"/>
    <property type="match status" value="1"/>
</dbReference>
<dbReference type="InterPro" id="IPR036225">
    <property type="entry name" value="SRP/SRP_N"/>
</dbReference>
<dbReference type="SUPFAM" id="SSF47364">
    <property type="entry name" value="Domain of the SRP/SRP receptor G-proteins"/>
    <property type="match status" value="1"/>
</dbReference>
<dbReference type="InterPro" id="IPR000897">
    <property type="entry name" value="SRP54_GTPase_dom"/>
</dbReference>
<feature type="binding site" evidence="9">
    <location>
        <begin position="290"/>
        <end position="297"/>
    </location>
    <ligand>
        <name>GTP</name>
        <dbReference type="ChEBI" id="CHEBI:37565"/>
    </ligand>
</feature>
<dbReference type="Pfam" id="PF00448">
    <property type="entry name" value="SRP54"/>
    <property type="match status" value="1"/>
</dbReference>
<dbReference type="SUPFAM" id="SSF52540">
    <property type="entry name" value="P-loop containing nucleoside triphosphate hydrolases"/>
    <property type="match status" value="1"/>
</dbReference>
<feature type="compositionally biased region" description="Acidic residues" evidence="10">
    <location>
        <begin position="142"/>
        <end position="178"/>
    </location>
</feature>
<evidence type="ECO:0000256" key="2">
    <source>
        <dbReference type="ARBA" id="ARBA00022490"/>
    </source>
</evidence>
<evidence type="ECO:0000256" key="10">
    <source>
        <dbReference type="SAM" id="MobiDB-lite"/>
    </source>
</evidence>
<feature type="region of interest" description="Disordered" evidence="10">
    <location>
        <begin position="1"/>
        <end position="182"/>
    </location>
</feature>
<dbReference type="CDD" id="cd17874">
    <property type="entry name" value="FtsY"/>
    <property type="match status" value="1"/>
</dbReference>
<feature type="domain" description="AAA+ ATPase" evidence="11">
    <location>
        <begin position="282"/>
        <end position="462"/>
    </location>
</feature>
<dbReference type="SMART" id="SM00382">
    <property type="entry name" value="AAA"/>
    <property type="match status" value="1"/>
</dbReference>
<dbReference type="EC" id="3.6.5.4" evidence="9"/>
<feature type="compositionally biased region" description="Basic and acidic residues" evidence="10">
    <location>
        <begin position="15"/>
        <end position="26"/>
    </location>
</feature>
<keyword evidence="3 9" id="KW-0547">Nucleotide-binding</keyword>
<evidence type="ECO:0000256" key="7">
    <source>
        <dbReference type="ARBA" id="ARBA00023170"/>
    </source>
</evidence>
<evidence type="ECO:0000259" key="12">
    <source>
        <dbReference type="SMART" id="SM00962"/>
    </source>
</evidence>
<organism evidence="14 15">
    <name type="scientific">Fructobacillus apis</name>
    <dbReference type="NCBI Taxonomy" id="2935017"/>
    <lineage>
        <taxon>Bacteria</taxon>
        <taxon>Bacillati</taxon>
        <taxon>Bacillota</taxon>
        <taxon>Bacilli</taxon>
        <taxon>Lactobacillales</taxon>
        <taxon>Lactobacillaceae</taxon>
        <taxon>Fructobacillus</taxon>
    </lineage>
</organism>
<feature type="domain" description="Signal recognition particle SRP54 helical bundle" evidence="13">
    <location>
        <begin position="183"/>
        <end position="264"/>
    </location>
</feature>
<dbReference type="PANTHER" id="PTHR43134:SF1">
    <property type="entry name" value="SIGNAL RECOGNITION PARTICLE RECEPTOR SUBUNIT ALPHA"/>
    <property type="match status" value="1"/>
</dbReference>